<feature type="domain" description="PcRGLX/YetA-like N-terminal RIFT barrel" evidence="1">
    <location>
        <begin position="171"/>
        <end position="251"/>
    </location>
</feature>
<feature type="domain" description="PcRGLX/YetA-like central beta-sandwich" evidence="2">
    <location>
        <begin position="261"/>
        <end position="615"/>
    </location>
</feature>
<dbReference type="Pfam" id="PF21346">
    <property type="entry name" value="PcRGLX_3rd"/>
    <property type="match status" value="1"/>
</dbReference>
<dbReference type="InterPro" id="IPR048331">
    <property type="entry name" value="PcRGLX/YetA_3rd"/>
</dbReference>
<reference evidence="4" key="1">
    <citation type="submission" date="2021-01" db="EMBL/GenBank/DDBJ databases">
        <authorList>
            <person name="Kaushik A."/>
        </authorList>
    </citation>
    <scope>NUCLEOTIDE SEQUENCE</scope>
    <source>
        <strain evidence="4">AG6-10EEA</strain>
    </source>
</reference>
<comment type="caution">
    <text evidence="4">The sequence shown here is derived from an EMBL/GenBank/DDBJ whole genome shotgun (WGS) entry which is preliminary data.</text>
</comment>
<organism evidence="4 5">
    <name type="scientific">Rhizoctonia solani</name>
    <dbReference type="NCBI Taxonomy" id="456999"/>
    <lineage>
        <taxon>Eukaryota</taxon>
        <taxon>Fungi</taxon>
        <taxon>Dikarya</taxon>
        <taxon>Basidiomycota</taxon>
        <taxon>Agaricomycotina</taxon>
        <taxon>Agaricomycetes</taxon>
        <taxon>Cantharellales</taxon>
        <taxon>Ceratobasidiaceae</taxon>
        <taxon>Rhizoctonia</taxon>
    </lineage>
</organism>
<name>A0A8H2X327_9AGAM</name>
<evidence type="ECO:0000259" key="2">
    <source>
        <dbReference type="Pfam" id="PF21345"/>
    </source>
</evidence>
<dbReference type="InterPro" id="IPR048329">
    <property type="entry name" value="PcRGLX_1st"/>
</dbReference>
<accession>A0A8H2X327</accession>
<dbReference type="PANTHER" id="PTHR40081:SF1">
    <property type="entry name" value="TAT PATHWAY SIGNAL SEQUENCE DOMAIN PROTEIN"/>
    <property type="match status" value="1"/>
</dbReference>
<evidence type="ECO:0000259" key="3">
    <source>
        <dbReference type="Pfam" id="PF21346"/>
    </source>
</evidence>
<proteinExistence type="predicted"/>
<dbReference type="Proteomes" id="UP000663853">
    <property type="component" value="Unassembled WGS sequence"/>
</dbReference>
<evidence type="ECO:0000313" key="5">
    <source>
        <dbReference type="Proteomes" id="UP000663853"/>
    </source>
</evidence>
<protein>
    <submittedName>
        <fullName evidence="4">Uncharacterized protein</fullName>
    </submittedName>
</protein>
<feature type="domain" description="PcRGLX/YetA-like C-terminal alpha/alpha toroid" evidence="3">
    <location>
        <begin position="621"/>
        <end position="1025"/>
    </location>
</feature>
<dbReference type="Pfam" id="PF19501">
    <property type="entry name" value="PcRGLX_1st"/>
    <property type="match status" value="1"/>
</dbReference>
<gene>
    <name evidence="4" type="ORF">RDB_LOCUS5364</name>
</gene>
<sequence>MTNDVERDSDSLAHSWVLYISSFETLYIPTEETQYGEIMLYDGSIFERTPEGSSSRRPGFVHAAMTSEGDSSVIYKSVINSTGLSCCNLWELLRHWDSTPTDAPWPPDVRSLFVRTRYSERGWHGLGGRSGRPIYYGSQVYTLGASSWLCSLGIRTSALIMSNKPRAVDGVDLHWVDGKAPSTTANASAWGVPWAQGEIDKSTALALTTSDGKNVPVQSWPLAYWPDGSLKWTGHAAAADTALSDTLHLAPGSPSEPASPITVKQSGSTITVTTGDFEAQIKSSGTTLISSLSVGGSKKLSNGQLIVKVQGQPDEPEANDPANIHTTTANVTAATIESDGPVRATIKVTGTYKGDGHGEWLPFTIRLYFSAGSTAIKIQHLFLFDGDQAKDFIKGIGVQFDVPLSDELYDRHIRFTSASGGLWGEAVRILSGLRRDATAALLTPQFDGTALPAKDSGSWPATITAGLDSLPIWSDYTLVQLSADHFDIWKRHVVHSSSWIKHAGHGARANGTGYIGGAKGGGVLFGLHNFWQQHPRQLDIRNASTSTANVTVWAYSPEAPAMDLRHYDTVAHGLDLAYEDVELVTSNPAGVGRSYELTLKAVASTPARQAIADFAAVVATPPQIIASPEFYQSHKLFGGRWNVPDKSRSGAAKIEDEKSQLLDFYVAEIEQRQFYGFWNYGDVMHTYDDTRHTWRYDVGGYAWDNAELGTDLWLWMSFLRTGRADVFRIAHAMTRHLSEVDFHHIGPFAGLGSRHNVSHWGDGAKEARVSSSTLKRPFYYLTADEQIGDLMRYSLQADKTLIEWEPLRKILPKPTAPTRVRIGPDWTALAGNWFTEWERTNDTKWRDRIVTGMTDIGAMKYGLFTGYTAAVGFDPDTAHLTDEGGQFQASYHLTMLFGGGEFLMELVDTISVPSFDSAWVDFAKYYNATAAEKTAKYGQTFNSGGFGYLYAKLQAYAGERLNDNNLKQLAWNQVTGSTTGYFSSPVEVGGVNVVEPINEIKSLATNDAASFSLAQYAVLAIAPELAPNSFTASRSIRYTSSILSASTAVESDPGYEKEATSFSASRTVQPSKPRRGFFKRVLRILGISK</sequence>
<dbReference type="InterPro" id="IPR045793">
    <property type="entry name" value="PcRGLX/YetA-like"/>
</dbReference>
<dbReference type="AlphaFoldDB" id="A0A8H2X327"/>
<dbReference type="EMBL" id="CAJMXA010000083">
    <property type="protein sequence ID" value="CAE6415190.1"/>
    <property type="molecule type" value="Genomic_DNA"/>
</dbReference>
<evidence type="ECO:0000313" key="4">
    <source>
        <dbReference type="EMBL" id="CAE6415190.1"/>
    </source>
</evidence>
<dbReference type="InterPro" id="IPR048330">
    <property type="entry name" value="PcRGLX/YetA_2nd"/>
</dbReference>
<dbReference type="PANTHER" id="PTHR40081">
    <property type="entry name" value="CONCANAVALIN A-LIKE LECTIN/GLUCANASE"/>
    <property type="match status" value="1"/>
</dbReference>
<evidence type="ECO:0000259" key="1">
    <source>
        <dbReference type="Pfam" id="PF19501"/>
    </source>
</evidence>
<dbReference type="Pfam" id="PF21345">
    <property type="entry name" value="PcRGLX_2nd"/>
    <property type="match status" value="1"/>
</dbReference>